<dbReference type="Gene3D" id="4.10.240.10">
    <property type="entry name" value="Zn(2)-C6 fungal-type DNA-binding domain"/>
    <property type="match status" value="1"/>
</dbReference>
<name>A0A1S9RW75_PENBI</name>
<comment type="caution">
    <text evidence="9">The sequence shown here is derived from an EMBL/GenBank/DDBJ whole genome shotgun (WGS) entry which is preliminary data.</text>
</comment>
<dbReference type="CDD" id="cd00067">
    <property type="entry name" value="GAL4"/>
    <property type="match status" value="1"/>
</dbReference>
<dbReference type="AlphaFoldDB" id="A0A1S9RW75"/>
<proteinExistence type="predicted"/>
<comment type="subcellular location">
    <subcellularLocation>
        <location evidence="1">Nucleus</location>
    </subcellularLocation>
</comment>
<dbReference type="CDD" id="cd12148">
    <property type="entry name" value="fungal_TF_MHR"/>
    <property type="match status" value="1"/>
</dbReference>
<dbReference type="InterPro" id="IPR001138">
    <property type="entry name" value="Zn2Cys6_DnaBD"/>
</dbReference>
<dbReference type="GO" id="GO:0008270">
    <property type="term" value="F:zinc ion binding"/>
    <property type="evidence" value="ECO:0007669"/>
    <property type="project" value="InterPro"/>
</dbReference>
<evidence type="ECO:0000313" key="9">
    <source>
        <dbReference type="EMBL" id="OOQ89752.1"/>
    </source>
</evidence>
<evidence type="ECO:0000259" key="8">
    <source>
        <dbReference type="PROSITE" id="PS50048"/>
    </source>
</evidence>
<dbReference type="PROSITE" id="PS00463">
    <property type="entry name" value="ZN2_CY6_FUNGAL_1"/>
    <property type="match status" value="1"/>
</dbReference>
<evidence type="ECO:0000256" key="7">
    <source>
        <dbReference type="SAM" id="MobiDB-lite"/>
    </source>
</evidence>
<dbReference type="SUPFAM" id="SSF57701">
    <property type="entry name" value="Zn2/Cys6 DNA-binding domain"/>
    <property type="match status" value="1"/>
</dbReference>
<dbReference type="GO" id="GO:0006351">
    <property type="term" value="P:DNA-templated transcription"/>
    <property type="evidence" value="ECO:0007669"/>
    <property type="project" value="InterPro"/>
</dbReference>
<feature type="compositionally biased region" description="Basic and acidic residues" evidence="7">
    <location>
        <begin position="47"/>
        <end position="56"/>
    </location>
</feature>
<evidence type="ECO:0000313" key="10">
    <source>
        <dbReference type="Proteomes" id="UP000190744"/>
    </source>
</evidence>
<dbReference type="Proteomes" id="UP000190744">
    <property type="component" value="Unassembled WGS sequence"/>
</dbReference>
<dbReference type="GO" id="GO:0003677">
    <property type="term" value="F:DNA binding"/>
    <property type="evidence" value="ECO:0007669"/>
    <property type="project" value="UniProtKB-KW"/>
</dbReference>
<dbReference type="EMBL" id="LJBN01000103">
    <property type="protein sequence ID" value="OOQ89752.1"/>
    <property type="molecule type" value="Genomic_DNA"/>
</dbReference>
<dbReference type="PANTHER" id="PTHR46910:SF3">
    <property type="entry name" value="HALOTOLERANCE PROTEIN 9-RELATED"/>
    <property type="match status" value="1"/>
</dbReference>
<dbReference type="PANTHER" id="PTHR46910">
    <property type="entry name" value="TRANSCRIPTION FACTOR PDR1"/>
    <property type="match status" value="1"/>
</dbReference>
<keyword evidence="3" id="KW-0805">Transcription regulation</keyword>
<evidence type="ECO:0000256" key="6">
    <source>
        <dbReference type="ARBA" id="ARBA00023242"/>
    </source>
</evidence>
<feature type="region of interest" description="Disordered" evidence="7">
    <location>
        <begin position="1"/>
        <end position="63"/>
    </location>
</feature>
<dbReference type="GO" id="GO:0005634">
    <property type="term" value="C:nucleus"/>
    <property type="evidence" value="ECO:0007669"/>
    <property type="project" value="UniProtKB-SubCell"/>
</dbReference>
<dbReference type="InterPro" id="IPR036864">
    <property type="entry name" value="Zn2-C6_fun-type_DNA-bd_sf"/>
</dbReference>
<dbReference type="SMART" id="SM00066">
    <property type="entry name" value="GAL4"/>
    <property type="match status" value="1"/>
</dbReference>
<feature type="compositionally biased region" description="Polar residues" evidence="7">
    <location>
        <begin position="34"/>
        <end position="46"/>
    </location>
</feature>
<dbReference type="Pfam" id="PF00172">
    <property type="entry name" value="Zn_clus"/>
    <property type="match status" value="1"/>
</dbReference>
<keyword evidence="5" id="KW-0804">Transcription</keyword>
<evidence type="ECO:0000256" key="5">
    <source>
        <dbReference type="ARBA" id="ARBA00023163"/>
    </source>
</evidence>
<feature type="domain" description="Zn(2)-C6 fungal-type" evidence="8">
    <location>
        <begin position="71"/>
        <end position="98"/>
    </location>
</feature>
<organism evidence="9 10">
    <name type="scientific">Penicillium brasilianum</name>
    <dbReference type="NCBI Taxonomy" id="104259"/>
    <lineage>
        <taxon>Eukaryota</taxon>
        <taxon>Fungi</taxon>
        <taxon>Dikarya</taxon>
        <taxon>Ascomycota</taxon>
        <taxon>Pezizomycotina</taxon>
        <taxon>Eurotiomycetes</taxon>
        <taxon>Eurotiomycetidae</taxon>
        <taxon>Eurotiales</taxon>
        <taxon>Aspergillaceae</taxon>
        <taxon>Penicillium</taxon>
    </lineage>
</organism>
<reference evidence="10" key="1">
    <citation type="submission" date="2015-09" db="EMBL/GenBank/DDBJ databases">
        <authorList>
            <person name="Fill T.P."/>
            <person name="Baretta J.F."/>
            <person name="de Almeida L.G."/>
            <person name="Rocha M."/>
            <person name="de Souza D.H."/>
            <person name="Malavazi I."/>
            <person name="Cerdeira L.T."/>
            <person name="Hong H."/>
            <person name="Samborskyy M."/>
            <person name="de Vasconcelos A.T."/>
            <person name="Leadlay P."/>
            <person name="Rodrigues-Filho E."/>
        </authorList>
    </citation>
    <scope>NUCLEOTIDE SEQUENCE [LARGE SCALE GENOMIC DNA]</scope>
    <source>
        <strain evidence="10">LaBioMMi 136</strain>
    </source>
</reference>
<evidence type="ECO:0000256" key="2">
    <source>
        <dbReference type="ARBA" id="ARBA00022723"/>
    </source>
</evidence>
<sequence>MHGPRRKLQSFALSMEPDSDSGDVPSPETKMGASVQNDNSIPQSRSTESEPKSESKRLKKLNKNRTRVSQACDNCARRKVKCDGNVPCMPCLLRGRSCEARKITRRKREPSSIQAKCEKLLSCCLPKKHSDKQFENGVDLMPCQLDPSSGHDETLSATYTAPLLNAVHANQSKWDIYLENFCRNAHPQYPILDLPTLRSRYRDVSKLLPLSPTPDFANRENQAEISQVLICLAIGKFCESSYSDYTKGFYTSGWGLYSSALHLHNDLLAAGQEPFDQLVISQTTILMAIYLCCVDETIRARRLLSIAILQLFSLNRRERGIIDRKSVLEDENLRRALCCSYVLERELGLESEDSFLIPDSTINKILTVNLGGYRLSPGRSEITDVPAPESERDDDFTPSDSVMASHIMAITLHAQATSGIWRKFHDDPAVKSGVDHFLIERLEMSVEEAHNIVEAQQRKMRNRSPLESKTEVLMQIKWCYLKLLVSWSILRQPQVLETLYKKNIERTKLTCIDLVYTILQALGELANEYPKFTFPYLHIHITTVELGLELIMEDSLLRECFGSIVLQELDSLSRRCFRTTTSARITRKILSIKQTARALSFTGTDTGIEGERRHFIPQELKSSQCLLRMPTSLESPSIHPGKDQEMLLHEHLSYSTNGSSPDDMLSTETSLSSNQSITYDSLEAVPGILTSIDASGCDRFQGISSIIQGGNSSLDSPQTDFSNTFNYGVPEVGLDPAALSALSNAGISPFHDP</sequence>
<accession>A0A1S9RW75</accession>
<keyword evidence="2" id="KW-0479">Metal-binding</keyword>
<dbReference type="InterPro" id="IPR050987">
    <property type="entry name" value="AtrR-like"/>
</dbReference>
<evidence type="ECO:0000256" key="4">
    <source>
        <dbReference type="ARBA" id="ARBA00023125"/>
    </source>
</evidence>
<gene>
    <name evidence="9" type="ORF">PEBR_07204</name>
</gene>
<keyword evidence="4" id="KW-0238">DNA-binding</keyword>
<keyword evidence="6" id="KW-0539">Nucleus</keyword>
<evidence type="ECO:0000256" key="3">
    <source>
        <dbReference type="ARBA" id="ARBA00023015"/>
    </source>
</evidence>
<dbReference type="GO" id="GO:0000981">
    <property type="term" value="F:DNA-binding transcription factor activity, RNA polymerase II-specific"/>
    <property type="evidence" value="ECO:0007669"/>
    <property type="project" value="InterPro"/>
</dbReference>
<dbReference type="Pfam" id="PF04082">
    <property type="entry name" value="Fungal_trans"/>
    <property type="match status" value="1"/>
</dbReference>
<evidence type="ECO:0000256" key="1">
    <source>
        <dbReference type="ARBA" id="ARBA00004123"/>
    </source>
</evidence>
<dbReference type="InterPro" id="IPR007219">
    <property type="entry name" value="XnlR_reg_dom"/>
</dbReference>
<protein>
    <recommendedName>
        <fullName evidence="8">Zn(2)-C6 fungal-type domain-containing protein</fullName>
    </recommendedName>
</protein>
<dbReference type="PROSITE" id="PS50048">
    <property type="entry name" value="ZN2_CY6_FUNGAL_2"/>
    <property type="match status" value="1"/>
</dbReference>